<keyword evidence="3" id="KW-1185">Reference proteome</keyword>
<feature type="transmembrane region" description="Helical" evidence="1">
    <location>
        <begin position="50"/>
        <end position="71"/>
    </location>
</feature>
<gene>
    <name evidence="2" type="ORF">BOX37_28720</name>
</gene>
<evidence type="ECO:0000313" key="3">
    <source>
        <dbReference type="Proteomes" id="UP000183810"/>
    </source>
</evidence>
<organism evidence="2 3">
    <name type="scientific">Nocardia mangyaensis</name>
    <dbReference type="NCBI Taxonomy" id="2213200"/>
    <lineage>
        <taxon>Bacteria</taxon>
        <taxon>Bacillati</taxon>
        <taxon>Actinomycetota</taxon>
        <taxon>Actinomycetes</taxon>
        <taxon>Mycobacteriales</taxon>
        <taxon>Nocardiaceae</taxon>
        <taxon>Nocardia</taxon>
    </lineage>
</organism>
<keyword evidence="1" id="KW-1133">Transmembrane helix</keyword>
<sequence length="75" mass="7765">MSLTNENQLFMTSTEDRPARLAGMESGTAILALIICLTLTVGIAALSHSAVAAVLASVAFAGGLIVALRILPRNR</sequence>
<reference evidence="2" key="1">
    <citation type="submission" date="2016-11" db="EMBL/GenBank/DDBJ databases">
        <authorList>
            <person name="Jaros S."/>
            <person name="Januszkiewicz K."/>
            <person name="Wedrychowicz H."/>
        </authorList>
    </citation>
    <scope>NUCLEOTIDE SEQUENCE [LARGE SCALE GENOMIC DNA]</scope>
    <source>
        <strain evidence="2">Y48</strain>
    </source>
</reference>
<feature type="transmembrane region" description="Helical" evidence="1">
    <location>
        <begin position="21"/>
        <end position="44"/>
    </location>
</feature>
<dbReference type="KEGG" id="nsl:BOX37_28720"/>
<protein>
    <submittedName>
        <fullName evidence="2">Uncharacterized protein</fullName>
    </submittedName>
</protein>
<keyword evidence="1" id="KW-0812">Transmembrane</keyword>
<accession>A0A1J0VYT7</accession>
<dbReference type="RefSeq" id="WP_071930426.1">
    <property type="nucleotide sequence ID" value="NZ_CP018082.1"/>
</dbReference>
<keyword evidence="1" id="KW-0472">Membrane</keyword>
<dbReference type="AlphaFoldDB" id="A0A1J0VYT7"/>
<proteinExistence type="predicted"/>
<evidence type="ECO:0000256" key="1">
    <source>
        <dbReference type="SAM" id="Phobius"/>
    </source>
</evidence>
<evidence type="ECO:0000313" key="2">
    <source>
        <dbReference type="EMBL" id="APE37256.1"/>
    </source>
</evidence>
<dbReference type="Proteomes" id="UP000183810">
    <property type="component" value="Chromosome"/>
</dbReference>
<dbReference type="EMBL" id="CP018082">
    <property type="protein sequence ID" value="APE37256.1"/>
    <property type="molecule type" value="Genomic_DNA"/>
</dbReference>
<name>A0A1J0VYT7_9NOCA</name>